<dbReference type="EMBL" id="PZJX01000094">
    <property type="protein sequence ID" value="PTE06177.1"/>
    <property type="molecule type" value="Genomic_DNA"/>
</dbReference>
<dbReference type="OrthoDB" id="8150723at2"/>
<proteinExistence type="predicted"/>
<dbReference type="Pfam" id="PF01695">
    <property type="entry name" value="IstB_IS21"/>
    <property type="match status" value="1"/>
</dbReference>
<feature type="compositionally biased region" description="Basic and acidic residues" evidence="1">
    <location>
        <begin position="84"/>
        <end position="97"/>
    </location>
</feature>
<evidence type="ECO:0000256" key="1">
    <source>
        <dbReference type="SAM" id="MobiDB-lite"/>
    </source>
</evidence>
<reference evidence="3 4" key="1">
    <citation type="submission" date="2018-03" db="EMBL/GenBank/DDBJ databases">
        <title>Genome sequence of the symbiotic type strain Mesorhizobium helmanticense CSLC115NT isolated from Lotus corniculatus nodules.</title>
        <authorList>
            <person name="Sannazzaro A.I."/>
            <person name="Torres Tejerizo G.A."/>
            <person name="Dip D."/>
            <person name="Caballero M."/>
            <person name="Pistorio M."/>
            <person name="Estrella M.J."/>
        </authorList>
    </citation>
    <scope>NUCLEOTIDE SEQUENCE [LARGE SCALE GENOMIC DNA]</scope>
    <source>
        <strain evidence="3 4">CSLC115N</strain>
    </source>
</reference>
<dbReference type="Proteomes" id="UP000240259">
    <property type="component" value="Unassembled WGS sequence"/>
</dbReference>
<protein>
    <recommendedName>
        <fullName evidence="2">IstB-like ATP-binding domain-containing protein</fullName>
    </recommendedName>
</protein>
<name>A0A2T4IKK6_9HYPH</name>
<organism evidence="3 4">
    <name type="scientific">Mesorhizobium helmanticense</name>
    <dbReference type="NCBI Taxonomy" id="1776423"/>
    <lineage>
        <taxon>Bacteria</taxon>
        <taxon>Pseudomonadati</taxon>
        <taxon>Pseudomonadota</taxon>
        <taxon>Alphaproteobacteria</taxon>
        <taxon>Hyphomicrobiales</taxon>
        <taxon>Phyllobacteriaceae</taxon>
        <taxon>Mesorhizobium</taxon>
    </lineage>
</organism>
<sequence>MSGCCGDVGASPPSRSTGRAPIPIDGPTDLTLFKGRQLPWASPRKPSSTISHAAGSRDTSSPRDSRGKSSSHMTRSTRCGRGSHATDDQARRYHDNFGDPTIADAVLDRLVHNAYRIDLNGESLRKQRSMPPPTSSPA</sequence>
<evidence type="ECO:0000313" key="3">
    <source>
        <dbReference type="EMBL" id="PTE06177.1"/>
    </source>
</evidence>
<feature type="region of interest" description="Disordered" evidence="1">
    <location>
        <begin position="116"/>
        <end position="138"/>
    </location>
</feature>
<gene>
    <name evidence="3" type="ORF">C9427_33300</name>
</gene>
<evidence type="ECO:0000313" key="4">
    <source>
        <dbReference type="Proteomes" id="UP000240259"/>
    </source>
</evidence>
<dbReference type="GO" id="GO:0005524">
    <property type="term" value="F:ATP binding"/>
    <property type="evidence" value="ECO:0007669"/>
    <property type="project" value="InterPro"/>
</dbReference>
<feature type="region of interest" description="Disordered" evidence="1">
    <location>
        <begin position="1"/>
        <end position="99"/>
    </location>
</feature>
<evidence type="ECO:0000259" key="2">
    <source>
        <dbReference type="Pfam" id="PF01695"/>
    </source>
</evidence>
<dbReference type="InterPro" id="IPR002611">
    <property type="entry name" value="IstB_ATP-bd"/>
</dbReference>
<dbReference type="AlphaFoldDB" id="A0A2T4IKK6"/>
<accession>A0A2T4IKK6</accession>
<comment type="caution">
    <text evidence="3">The sequence shown here is derived from an EMBL/GenBank/DDBJ whole genome shotgun (WGS) entry which is preliminary data.</text>
</comment>
<feature type="domain" description="IstB-like ATP-binding" evidence="2">
    <location>
        <begin position="91"/>
        <end position="129"/>
    </location>
</feature>
<keyword evidence="4" id="KW-1185">Reference proteome</keyword>